<evidence type="ECO:0000313" key="11">
    <source>
        <dbReference type="Proteomes" id="UP000019118"/>
    </source>
</evidence>
<evidence type="ECO:0000256" key="6">
    <source>
        <dbReference type="ARBA" id="ARBA00023145"/>
    </source>
</evidence>
<dbReference type="FunFam" id="3.40.50.1460:FF:000001">
    <property type="entry name" value="Caspase-3 preproprotein"/>
    <property type="match status" value="1"/>
</dbReference>
<dbReference type="InterPro" id="IPR029030">
    <property type="entry name" value="Caspase-like_dom_sf"/>
</dbReference>
<evidence type="ECO:0000256" key="1">
    <source>
        <dbReference type="ARBA" id="ARBA00010134"/>
    </source>
</evidence>
<feature type="domain" description="Caspase family p20" evidence="9">
    <location>
        <begin position="75"/>
        <end position="198"/>
    </location>
</feature>
<evidence type="ECO:0000313" key="10">
    <source>
        <dbReference type="EnsemblMetazoa" id="XP_019770657.1"/>
    </source>
</evidence>
<name>A0AAR5QBQ9_DENPD</name>
<comment type="similarity">
    <text evidence="1 7">Belongs to the peptidase C14A family.</text>
</comment>
<protein>
    <recommendedName>
        <fullName evidence="12">Caspase-1</fullName>
    </recommendedName>
</protein>
<dbReference type="GO" id="GO:0005737">
    <property type="term" value="C:cytoplasm"/>
    <property type="evidence" value="ECO:0007669"/>
    <property type="project" value="TreeGrafter"/>
</dbReference>
<dbReference type="Proteomes" id="UP000019118">
    <property type="component" value="Unassembled WGS sequence"/>
</dbReference>
<evidence type="ECO:0000256" key="5">
    <source>
        <dbReference type="ARBA" id="ARBA00022807"/>
    </source>
</evidence>
<keyword evidence="2" id="KW-0645">Protease</keyword>
<dbReference type="InterPro" id="IPR002138">
    <property type="entry name" value="Pept_C14_p10"/>
</dbReference>
<dbReference type="InterPro" id="IPR011600">
    <property type="entry name" value="Pept_C14_caspase"/>
</dbReference>
<dbReference type="GO" id="GO:0045751">
    <property type="term" value="P:negative regulation of Toll signaling pathway"/>
    <property type="evidence" value="ECO:0007669"/>
    <property type="project" value="UniProtKB-ARBA"/>
</dbReference>
<evidence type="ECO:0000256" key="3">
    <source>
        <dbReference type="ARBA" id="ARBA00022703"/>
    </source>
</evidence>
<dbReference type="SUPFAM" id="SSF52129">
    <property type="entry name" value="Caspase-like"/>
    <property type="match status" value="1"/>
</dbReference>
<dbReference type="InterPro" id="IPR016129">
    <property type="entry name" value="Caspase_his_AS"/>
</dbReference>
<dbReference type="InterPro" id="IPR001309">
    <property type="entry name" value="Pept_C14_p20"/>
</dbReference>
<evidence type="ECO:0008006" key="12">
    <source>
        <dbReference type="Google" id="ProtNLM"/>
    </source>
</evidence>
<keyword evidence="6" id="KW-0865">Zymogen</keyword>
<proteinExistence type="inferred from homology"/>
<reference evidence="11" key="1">
    <citation type="journal article" date="2013" name="Genome Biol.">
        <title>Draft genome of the mountain pine beetle, Dendroctonus ponderosae Hopkins, a major forest pest.</title>
        <authorList>
            <person name="Keeling C.I."/>
            <person name="Yuen M.M."/>
            <person name="Liao N.Y."/>
            <person name="Docking T.R."/>
            <person name="Chan S.K."/>
            <person name="Taylor G.A."/>
            <person name="Palmquist D.L."/>
            <person name="Jackman S.D."/>
            <person name="Nguyen A."/>
            <person name="Li M."/>
            <person name="Henderson H."/>
            <person name="Janes J.K."/>
            <person name="Zhao Y."/>
            <person name="Pandoh P."/>
            <person name="Moore R."/>
            <person name="Sperling F.A."/>
            <person name="Huber D.P."/>
            <person name="Birol I."/>
            <person name="Jones S.J."/>
            <person name="Bohlmann J."/>
        </authorList>
    </citation>
    <scope>NUCLEOTIDE SEQUENCE</scope>
</reference>
<dbReference type="PANTHER" id="PTHR10454">
    <property type="entry name" value="CASPASE"/>
    <property type="match status" value="1"/>
</dbReference>
<dbReference type="PROSITE" id="PS50207">
    <property type="entry name" value="CASPASE_P10"/>
    <property type="match status" value="1"/>
</dbReference>
<reference evidence="10" key="2">
    <citation type="submission" date="2024-08" db="UniProtKB">
        <authorList>
            <consortium name="EnsemblMetazoa"/>
        </authorList>
    </citation>
    <scope>IDENTIFICATION</scope>
</reference>
<dbReference type="PANTHER" id="PTHR10454:SF245">
    <property type="entry name" value="CASPASE-RELATED"/>
    <property type="match status" value="1"/>
</dbReference>
<dbReference type="GO" id="GO:1990525">
    <property type="term" value="F:BIR domain binding"/>
    <property type="evidence" value="ECO:0007669"/>
    <property type="project" value="UniProtKB-ARBA"/>
</dbReference>
<dbReference type="PROSITE" id="PS50208">
    <property type="entry name" value="CASPASE_P20"/>
    <property type="match status" value="1"/>
</dbReference>
<dbReference type="InterPro" id="IPR015917">
    <property type="entry name" value="Pept_C14A"/>
</dbReference>
<dbReference type="GO" id="GO:0004197">
    <property type="term" value="F:cysteine-type endopeptidase activity"/>
    <property type="evidence" value="ECO:0007669"/>
    <property type="project" value="InterPro"/>
</dbReference>
<organism evidence="10 11">
    <name type="scientific">Dendroctonus ponderosae</name>
    <name type="common">Mountain pine beetle</name>
    <dbReference type="NCBI Taxonomy" id="77166"/>
    <lineage>
        <taxon>Eukaryota</taxon>
        <taxon>Metazoa</taxon>
        <taxon>Ecdysozoa</taxon>
        <taxon>Arthropoda</taxon>
        <taxon>Hexapoda</taxon>
        <taxon>Insecta</taxon>
        <taxon>Pterygota</taxon>
        <taxon>Neoptera</taxon>
        <taxon>Endopterygota</taxon>
        <taxon>Coleoptera</taxon>
        <taxon>Polyphaga</taxon>
        <taxon>Cucujiformia</taxon>
        <taxon>Curculionidae</taxon>
        <taxon>Scolytinae</taxon>
        <taxon>Dendroctonus</taxon>
    </lineage>
</organism>
<keyword evidence="4" id="KW-0378">Hydrolase</keyword>
<dbReference type="GO" id="GO:0006508">
    <property type="term" value="P:proteolysis"/>
    <property type="evidence" value="ECO:0007669"/>
    <property type="project" value="UniProtKB-KW"/>
</dbReference>
<dbReference type="GO" id="GO:0045476">
    <property type="term" value="P:nurse cell apoptotic process"/>
    <property type="evidence" value="ECO:0007669"/>
    <property type="project" value="UniProtKB-ARBA"/>
</dbReference>
<dbReference type="Gene3D" id="3.40.50.1460">
    <property type="match status" value="1"/>
</dbReference>
<dbReference type="InterPro" id="IPR033139">
    <property type="entry name" value="Caspase_cys_AS"/>
</dbReference>
<dbReference type="RefSeq" id="XP_019770657.1">
    <property type="nucleotide sequence ID" value="XM_019915098.2"/>
</dbReference>
<keyword evidence="11" id="KW-1185">Reference proteome</keyword>
<dbReference type="GO" id="GO:0016322">
    <property type="term" value="P:neuron remodeling"/>
    <property type="evidence" value="ECO:0007669"/>
    <property type="project" value="UniProtKB-ARBA"/>
</dbReference>
<evidence type="ECO:0000256" key="4">
    <source>
        <dbReference type="ARBA" id="ARBA00022801"/>
    </source>
</evidence>
<dbReference type="PROSITE" id="PS01122">
    <property type="entry name" value="CASPASE_CYS"/>
    <property type="match status" value="1"/>
</dbReference>
<evidence type="ECO:0000256" key="2">
    <source>
        <dbReference type="ARBA" id="ARBA00022670"/>
    </source>
</evidence>
<evidence type="ECO:0000259" key="8">
    <source>
        <dbReference type="PROSITE" id="PS50207"/>
    </source>
</evidence>
<dbReference type="AlphaFoldDB" id="A0AAR5QBQ9"/>
<dbReference type="PROSITE" id="PS01121">
    <property type="entry name" value="CASPASE_HIS"/>
    <property type="match status" value="1"/>
</dbReference>
<feature type="domain" description="Caspase family p10" evidence="8">
    <location>
        <begin position="218"/>
        <end position="313"/>
    </location>
</feature>
<accession>A0AAR5QBQ9</accession>
<evidence type="ECO:0000256" key="7">
    <source>
        <dbReference type="RuleBase" id="RU003971"/>
    </source>
</evidence>
<dbReference type="CDD" id="cd00032">
    <property type="entry name" value="CASc"/>
    <property type="match status" value="1"/>
</dbReference>
<dbReference type="GeneID" id="109544766"/>
<dbReference type="PRINTS" id="PR00376">
    <property type="entry name" value="IL1BCENZYME"/>
</dbReference>
<evidence type="ECO:0000259" key="9">
    <source>
        <dbReference type="PROSITE" id="PS50208"/>
    </source>
</evidence>
<dbReference type="KEGG" id="dpa:109544766"/>
<dbReference type="Pfam" id="PF00656">
    <property type="entry name" value="Peptidase_C14"/>
    <property type="match status" value="1"/>
</dbReference>
<keyword evidence="5" id="KW-0788">Thiol protease</keyword>
<dbReference type="GO" id="GO:0043525">
    <property type="term" value="P:positive regulation of neuron apoptotic process"/>
    <property type="evidence" value="ECO:0007669"/>
    <property type="project" value="TreeGrafter"/>
</dbReference>
<dbReference type="SMART" id="SM00115">
    <property type="entry name" value="CASc"/>
    <property type="match status" value="1"/>
</dbReference>
<keyword evidence="3" id="KW-0053">Apoptosis</keyword>
<dbReference type="InterPro" id="IPR002398">
    <property type="entry name" value="Pept_C14"/>
</dbReference>
<dbReference type="EnsemblMetazoa" id="XM_019915098.1">
    <property type="protein sequence ID" value="XP_019770657.1"/>
    <property type="gene ID" value="LOC109544766"/>
</dbReference>
<sequence>MMDPSGEDEVGHTKNGEEIFEDAEEGDCFNGNCESNGGCLDEGDALGRPGSRPGEIYARMPVPKYATHYKMDHKKRGVALIFNHEMFECFGLKSRAGTNEDCRNLSDSLRYLGFDVQIFKDLSYMELENRIRDVSAMDHTHHDCLFIAVLSHGESNIVYAKDNAYKPDILWTFFTPDRCPTLAGKPKMFFMQACQGDKLDGGVNLAMSRTETDGEIFTSYKIPSQADFLIVFSTVHGYYSWRNTTKGSWFVQALSDELQRRAHEQDLMTILTFVSQRVAVDFESNVPDSPTMHRQKQIPCVMSMLTRLIKFTIPGEILDKKSDAAPENDTASCSSS</sequence>